<dbReference type="PANTHER" id="PTHR37245">
    <property type="entry name" value="PAMP-INDUCED SECRETED PEPTIDE 1"/>
    <property type="match status" value="1"/>
</dbReference>
<evidence type="ECO:0000256" key="1">
    <source>
        <dbReference type="SAM" id="SignalP"/>
    </source>
</evidence>
<feature type="chain" id="PRO_5037071031" evidence="1">
    <location>
        <begin position="31"/>
        <end position="108"/>
    </location>
</feature>
<organism evidence="2 3">
    <name type="scientific">Carya illinoinensis</name>
    <name type="common">Pecan</name>
    <dbReference type="NCBI Taxonomy" id="32201"/>
    <lineage>
        <taxon>Eukaryota</taxon>
        <taxon>Viridiplantae</taxon>
        <taxon>Streptophyta</taxon>
        <taxon>Embryophyta</taxon>
        <taxon>Tracheophyta</taxon>
        <taxon>Spermatophyta</taxon>
        <taxon>Magnoliopsida</taxon>
        <taxon>eudicotyledons</taxon>
        <taxon>Gunneridae</taxon>
        <taxon>Pentapetalae</taxon>
        <taxon>rosids</taxon>
        <taxon>fabids</taxon>
        <taxon>Fagales</taxon>
        <taxon>Juglandaceae</taxon>
        <taxon>Carya</taxon>
    </lineage>
</organism>
<name>A0A922G007_CARIL</name>
<keyword evidence="1" id="KW-0732">Signal</keyword>
<gene>
    <name evidence="2" type="ORF">I3842_01G170600</name>
</gene>
<accession>A0A922G007</accession>
<comment type="caution">
    <text evidence="2">The sequence shown here is derived from an EMBL/GenBank/DDBJ whole genome shotgun (WGS) entry which is preliminary data.</text>
</comment>
<dbReference type="InterPro" id="IPR040273">
    <property type="entry name" value="PIP1"/>
</dbReference>
<proteinExistence type="predicted"/>
<reference evidence="2" key="1">
    <citation type="submission" date="2021-01" db="EMBL/GenBank/DDBJ databases">
        <authorList>
            <person name="Lovell J.T."/>
            <person name="Bentley N."/>
            <person name="Bhattarai G."/>
            <person name="Jenkins J.W."/>
            <person name="Sreedasyam A."/>
            <person name="Alarcon Y."/>
            <person name="Bock C."/>
            <person name="Boston L."/>
            <person name="Carlson J."/>
            <person name="Cervantes K."/>
            <person name="Clermont K."/>
            <person name="Krom N."/>
            <person name="Kubenka K."/>
            <person name="Mamidi S."/>
            <person name="Mattison C."/>
            <person name="Monteros M."/>
            <person name="Pisani C."/>
            <person name="Plott C."/>
            <person name="Rajasekar S."/>
            <person name="Rhein H.S."/>
            <person name="Rohla C."/>
            <person name="Song M."/>
            <person name="Hilaire R.S."/>
            <person name="Shu S."/>
            <person name="Wells L."/>
            <person name="Wang X."/>
            <person name="Webber J."/>
            <person name="Heerema R.J."/>
            <person name="Klein P."/>
            <person name="Conner P."/>
            <person name="Grauke L."/>
            <person name="Grimwood J."/>
            <person name="Schmutz J."/>
            <person name="Randall J.J."/>
        </authorList>
    </citation>
    <scope>NUCLEOTIDE SEQUENCE</scope>
    <source>
        <tissue evidence="2">Leaf</tissue>
    </source>
</reference>
<evidence type="ECO:0000313" key="2">
    <source>
        <dbReference type="EMBL" id="KAG6732304.1"/>
    </source>
</evidence>
<feature type="signal peptide" evidence="1">
    <location>
        <begin position="1"/>
        <end position="30"/>
    </location>
</feature>
<protein>
    <submittedName>
        <fullName evidence="2">Uncharacterized protein</fullName>
    </submittedName>
</protein>
<dbReference type="Proteomes" id="UP000811246">
    <property type="component" value="Chromosome 1"/>
</dbReference>
<dbReference type="GO" id="GO:0006952">
    <property type="term" value="P:defense response"/>
    <property type="evidence" value="ECO:0007669"/>
    <property type="project" value="InterPro"/>
</dbReference>
<evidence type="ECO:0000313" key="3">
    <source>
        <dbReference type="Proteomes" id="UP000811246"/>
    </source>
</evidence>
<dbReference type="AlphaFoldDB" id="A0A922G007"/>
<dbReference type="EMBL" id="CM031825">
    <property type="protein sequence ID" value="KAG6732304.1"/>
    <property type="molecule type" value="Genomic_DNA"/>
</dbReference>
<sequence length="108" mass="11918">MSFRKSIGTILMIVVMILVAILCNTNGVEATRILLNEDDNIIASSTAANHLLMKYSTIYEKAKHSMGYWLQRLPSGPSPSGPGHQTFVDRLTHEIMHSTSTIYALLLG</sequence>
<dbReference type="PANTHER" id="PTHR37245:SF4">
    <property type="entry name" value="PAMP-INDUCED SECRETED PEPTIDE 1"/>
    <property type="match status" value="1"/>
</dbReference>